<feature type="compositionally biased region" description="Polar residues" evidence="1">
    <location>
        <begin position="11"/>
        <end position="32"/>
    </location>
</feature>
<feature type="region of interest" description="Disordered" evidence="1">
    <location>
        <begin position="157"/>
        <end position="201"/>
    </location>
</feature>
<proteinExistence type="predicted"/>
<organism evidence="2">
    <name type="scientific">Polytomella parva</name>
    <dbReference type="NCBI Taxonomy" id="51329"/>
    <lineage>
        <taxon>Eukaryota</taxon>
        <taxon>Viridiplantae</taxon>
        <taxon>Chlorophyta</taxon>
        <taxon>core chlorophytes</taxon>
        <taxon>Chlorophyceae</taxon>
        <taxon>CS clade</taxon>
        <taxon>Chlamydomonadales</taxon>
        <taxon>Chlamydomonadaceae</taxon>
        <taxon>Polytomella</taxon>
    </lineage>
</organism>
<sequence length="554" mass="60706">MDGKADGITASRMTKTNNPIPHSTSSAANIDRTSTSTLSVSASEEAAAAAIKALLPSEPHTFVQMYGMNFTDLYDKISYLALEVASLREDVNATKSAALVISTRAENLKMKMGRVEPSILSSLSTRTVAAAAAAAAATATTTTVVTTPVKASYLQSPKPFIGSSAPSTPGTSRSYEGRGRGGARGEGEGEGWGYSNGSEIRSRREDGEVTMALLELSSAMQMMANEVSAIKAAMHSVEETRNDSKDSCKISQDAWESLQSEISSLKVSYTTNVADLKDFRSMLDFQLRELDRRKESIADELETRISTEVDLGLKEKEREIFEALKAFFLAENKDESALVSLSSQVGGFQENIMELQKKLDVQLLALLEMIESLKVESSGINASVKSELIFLQSQFHSLQSEHKSFQAELEPLKSDSVIVKTNLKELSQAIDSLKGLPNLLSQLNDKISSLMSEKFCLLMSKFFEAQRLTVERCDEQVSVITLLLDSAQTNSASIDNIRSELDELASRIDTMAFHEEEGNREEEGKKEEEWKGRTVLTFDLLGKFHDSNESITQD</sequence>
<gene>
    <name evidence="2" type="ORF">PPAR00522_LOCUS14915</name>
</gene>
<evidence type="ECO:0000313" key="2">
    <source>
        <dbReference type="EMBL" id="CAD8780494.1"/>
    </source>
</evidence>
<accession>A0A7S0VD64</accession>
<protein>
    <submittedName>
        <fullName evidence="2">Uncharacterized protein</fullName>
    </submittedName>
</protein>
<reference evidence="2" key="1">
    <citation type="submission" date="2021-01" db="EMBL/GenBank/DDBJ databases">
        <authorList>
            <person name="Corre E."/>
            <person name="Pelletier E."/>
            <person name="Niang G."/>
            <person name="Scheremetjew M."/>
            <person name="Finn R."/>
            <person name="Kale V."/>
            <person name="Holt S."/>
            <person name="Cochrane G."/>
            <person name="Meng A."/>
            <person name="Brown T."/>
            <person name="Cohen L."/>
        </authorList>
    </citation>
    <scope>NUCLEOTIDE SEQUENCE</scope>
    <source>
        <strain evidence="2">SAG 63-3</strain>
    </source>
</reference>
<feature type="compositionally biased region" description="Basic and acidic residues" evidence="1">
    <location>
        <begin position="175"/>
        <end position="187"/>
    </location>
</feature>
<evidence type="ECO:0000256" key="1">
    <source>
        <dbReference type="SAM" id="MobiDB-lite"/>
    </source>
</evidence>
<feature type="region of interest" description="Disordered" evidence="1">
    <location>
        <begin position="1"/>
        <end position="32"/>
    </location>
</feature>
<name>A0A7S0VD64_9CHLO</name>
<dbReference type="AlphaFoldDB" id="A0A7S0VD64"/>
<dbReference type="EMBL" id="HBFM01023007">
    <property type="protein sequence ID" value="CAD8780494.1"/>
    <property type="molecule type" value="Transcribed_RNA"/>
</dbReference>